<evidence type="ECO:0000256" key="1">
    <source>
        <dbReference type="SAM" id="Phobius"/>
    </source>
</evidence>
<protein>
    <recommendedName>
        <fullName evidence="4">Oxidoreductase</fullName>
    </recommendedName>
</protein>
<gene>
    <name evidence="2" type="ORF">PHY01_37600</name>
</gene>
<name>A0A4Y3WRG2_9PSEU</name>
<organism evidence="2 3">
    <name type="scientific">Pseudonocardia hydrocarbonoxydans</name>
    <dbReference type="NCBI Taxonomy" id="76726"/>
    <lineage>
        <taxon>Bacteria</taxon>
        <taxon>Bacillati</taxon>
        <taxon>Actinomycetota</taxon>
        <taxon>Actinomycetes</taxon>
        <taxon>Pseudonocardiales</taxon>
        <taxon>Pseudonocardiaceae</taxon>
        <taxon>Pseudonocardia</taxon>
    </lineage>
</organism>
<accession>A0A4Y3WRG2</accession>
<reference evidence="2 3" key="1">
    <citation type="submission" date="2019-06" db="EMBL/GenBank/DDBJ databases">
        <title>Whole genome shotgun sequence of Pseudonocardia hydrocarbonoxydans NBRC 14498.</title>
        <authorList>
            <person name="Hosoyama A."/>
            <person name="Uohara A."/>
            <person name="Ohji S."/>
            <person name="Ichikawa N."/>
        </authorList>
    </citation>
    <scope>NUCLEOTIDE SEQUENCE [LARGE SCALE GENOMIC DNA]</scope>
    <source>
        <strain evidence="2 3">NBRC 14498</strain>
    </source>
</reference>
<evidence type="ECO:0008006" key="4">
    <source>
        <dbReference type="Google" id="ProtNLM"/>
    </source>
</evidence>
<sequence>MQLVDVRLGGPGARYALNAYGLTTAELVVRPAESPRGVVRLEHAQVGAFRDSPALWLGRSARGSVLVDGFTYGALNDTRSADARKRLHWFERVSNGYSPALYDQLAAAYQRAGQDEMAETVLIARQHRRYAAAGPAGRIWGALQRWTVGYGYRPWLAVCWLIGLWALGSVWFVGHEPVPVDADQNPVWNPWIFAADTLLPIVNLGQDGYWRLEGASQWIAGTLVAAGWILATTAAAGAARILKRV</sequence>
<dbReference type="OrthoDB" id="5194370at2"/>
<keyword evidence="3" id="KW-1185">Reference proteome</keyword>
<feature type="transmembrane region" description="Helical" evidence="1">
    <location>
        <begin position="155"/>
        <end position="174"/>
    </location>
</feature>
<dbReference type="AlphaFoldDB" id="A0A4Y3WRG2"/>
<dbReference type="Proteomes" id="UP000320338">
    <property type="component" value="Unassembled WGS sequence"/>
</dbReference>
<keyword evidence="1" id="KW-0472">Membrane</keyword>
<keyword evidence="1" id="KW-0812">Transmembrane</keyword>
<evidence type="ECO:0000313" key="2">
    <source>
        <dbReference type="EMBL" id="GEC21477.1"/>
    </source>
</evidence>
<comment type="caution">
    <text evidence="2">The sequence shown here is derived from an EMBL/GenBank/DDBJ whole genome shotgun (WGS) entry which is preliminary data.</text>
</comment>
<keyword evidence="1" id="KW-1133">Transmembrane helix</keyword>
<feature type="transmembrane region" description="Helical" evidence="1">
    <location>
        <begin position="218"/>
        <end position="242"/>
    </location>
</feature>
<proteinExistence type="predicted"/>
<dbReference type="EMBL" id="BJNG01000035">
    <property type="protein sequence ID" value="GEC21477.1"/>
    <property type="molecule type" value="Genomic_DNA"/>
</dbReference>
<dbReference type="RefSeq" id="WP_141280295.1">
    <property type="nucleotide sequence ID" value="NZ_BAAARZ010000014.1"/>
</dbReference>
<evidence type="ECO:0000313" key="3">
    <source>
        <dbReference type="Proteomes" id="UP000320338"/>
    </source>
</evidence>